<name>J3PGT3_GAET3</name>
<evidence type="ECO:0000313" key="4">
    <source>
        <dbReference type="Proteomes" id="UP000006039"/>
    </source>
</evidence>
<dbReference type="EMBL" id="GL385403">
    <property type="protein sequence ID" value="EJT69830.1"/>
    <property type="molecule type" value="Genomic_DNA"/>
</dbReference>
<feature type="region of interest" description="Disordered" evidence="1">
    <location>
        <begin position="1"/>
        <end position="64"/>
    </location>
</feature>
<dbReference type="Proteomes" id="UP000006039">
    <property type="component" value="Unassembled WGS sequence"/>
</dbReference>
<sequence>MPGSLRIWESLGPPRRSITGSMNPAHNRGCHADATTHGTEPTWSAGWSNTIGSRGEPPRCAASGAQSSSWRNLQRFWNGTHLHASLPRNGRLLERL</sequence>
<feature type="compositionally biased region" description="Polar residues" evidence="1">
    <location>
        <begin position="36"/>
        <end position="52"/>
    </location>
</feature>
<evidence type="ECO:0000313" key="2">
    <source>
        <dbReference type="EMBL" id="EJT69830.1"/>
    </source>
</evidence>
<dbReference type="VEuPathDB" id="FungiDB:GGTG_12713"/>
<reference evidence="4" key="1">
    <citation type="submission" date="2010-07" db="EMBL/GenBank/DDBJ databases">
        <title>The genome sequence of Gaeumannomyces graminis var. tritici strain R3-111a-1.</title>
        <authorList>
            <consortium name="The Broad Institute Genome Sequencing Platform"/>
            <person name="Ma L.-J."/>
            <person name="Dead R."/>
            <person name="Young S."/>
            <person name="Zeng Q."/>
            <person name="Koehrsen M."/>
            <person name="Alvarado L."/>
            <person name="Berlin A."/>
            <person name="Chapman S.B."/>
            <person name="Chen Z."/>
            <person name="Freedman E."/>
            <person name="Gellesch M."/>
            <person name="Goldberg J."/>
            <person name="Griggs A."/>
            <person name="Gujja S."/>
            <person name="Heilman E.R."/>
            <person name="Heiman D."/>
            <person name="Hepburn T."/>
            <person name="Howarth C."/>
            <person name="Jen D."/>
            <person name="Larson L."/>
            <person name="Mehta T."/>
            <person name="Neiman D."/>
            <person name="Pearson M."/>
            <person name="Roberts A."/>
            <person name="Saif S."/>
            <person name="Shea T."/>
            <person name="Shenoy N."/>
            <person name="Sisk P."/>
            <person name="Stolte C."/>
            <person name="Sykes S."/>
            <person name="Walk T."/>
            <person name="White J."/>
            <person name="Yandava C."/>
            <person name="Haas B."/>
            <person name="Nusbaum C."/>
            <person name="Birren B."/>
        </authorList>
    </citation>
    <scope>NUCLEOTIDE SEQUENCE [LARGE SCALE GENOMIC DNA]</scope>
    <source>
        <strain evidence="4">R3-111a-1</strain>
    </source>
</reference>
<evidence type="ECO:0000313" key="3">
    <source>
        <dbReference type="EnsemblFungi" id="EJT69830"/>
    </source>
</evidence>
<protein>
    <submittedName>
        <fullName evidence="2 3">Uncharacterized protein</fullName>
    </submittedName>
</protein>
<organism evidence="2">
    <name type="scientific">Gaeumannomyces tritici (strain R3-111a-1)</name>
    <name type="common">Wheat and barley take-all root rot fungus</name>
    <name type="synonym">Gaeumannomyces graminis var. tritici</name>
    <dbReference type="NCBI Taxonomy" id="644352"/>
    <lineage>
        <taxon>Eukaryota</taxon>
        <taxon>Fungi</taxon>
        <taxon>Dikarya</taxon>
        <taxon>Ascomycota</taxon>
        <taxon>Pezizomycotina</taxon>
        <taxon>Sordariomycetes</taxon>
        <taxon>Sordariomycetidae</taxon>
        <taxon>Magnaporthales</taxon>
        <taxon>Magnaporthaceae</taxon>
        <taxon>Gaeumannomyces</taxon>
    </lineage>
</organism>
<reference evidence="2" key="2">
    <citation type="submission" date="2010-07" db="EMBL/GenBank/DDBJ databases">
        <authorList>
            <consortium name="The Broad Institute Genome Sequencing Platform"/>
            <consortium name="Broad Institute Genome Sequencing Center for Infectious Disease"/>
            <person name="Ma L.-J."/>
            <person name="Dead R."/>
            <person name="Young S."/>
            <person name="Zeng Q."/>
            <person name="Koehrsen M."/>
            <person name="Alvarado L."/>
            <person name="Berlin A."/>
            <person name="Chapman S.B."/>
            <person name="Chen Z."/>
            <person name="Freedman E."/>
            <person name="Gellesch M."/>
            <person name="Goldberg J."/>
            <person name="Griggs A."/>
            <person name="Gujja S."/>
            <person name="Heilman E.R."/>
            <person name="Heiman D."/>
            <person name="Hepburn T."/>
            <person name="Howarth C."/>
            <person name="Jen D."/>
            <person name="Larson L."/>
            <person name="Mehta T."/>
            <person name="Neiman D."/>
            <person name="Pearson M."/>
            <person name="Roberts A."/>
            <person name="Saif S."/>
            <person name="Shea T."/>
            <person name="Shenoy N."/>
            <person name="Sisk P."/>
            <person name="Stolte C."/>
            <person name="Sykes S."/>
            <person name="Walk T."/>
            <person name="White J."/>
            <person name="Yandava C."/>
            <person name="Haas B."/>
            <person name="Nusbaum C."/>
            <person name="Birren B."/>
        </authorList>
    </citation>
    <scope>NUCLEOTIDE SEQUENCE</scope>
    <source>
        <strain evidence="2">R3-111a-1</strain>
    </source>
</reference>
<dbReference type="AlphaFoldDB" id="J3PGT3"/>
<dbReference type="GeneID" id="20353171"/>
<reference evidence="3" key="5">
    <citation type="submission" date="2018-04" db="UniProtKB">
        <authorList>
            <consortium name="EnsemblFungi"/>
        </authorList>
    </citation>
    <scope>IDENTIFICATION</scope>
    <source>
        <strain evidence="3">R3-111a-1</strain>
    </source>
</reference>
<keyword evidence="4" id="KW-1185">Reference proteome</keyword>
<dbReference type="EnsemblFungi" id="EJT69830">
    <property type="protein sequence ID" value="EJT69830"/>
    <property type="gene ID" value="GGTG_12713"/>
</dbReference>
<gene>
    <name evidence="3" type="primary">20353171</name>
    <name evidence="2" type="ORF">GGTG_12713</name>
</gene>
<proteinExistence type="predicted"/>
<accession>J3PGT3</accession>
<reference evidence="3" key="4">
    <citation type="journal article" date="2015" name="G3 (Bethesda)">
        <title>Genome sequences of three phytopathogenic species of the Magnaporthaceae family of fungi.</title>
        <authorList>
            <person name="Okagaki L.H."/>
            <person name="Nunes C.C."/>
            <person name="Sailsbery J."/>
            <person name="Clay B."/>
            <person name="Brown D."/>
            <person name="John T."/>
            <person name="Oh Y."/>
            <person name="Young N."/>
            <person name="Fitzgerald M."/>
            <person name="Haas B.J."/>
            <person name="Zeng Q."/>
            <person name="Young S."/>
            <person name="Adiconis X."/>
            <person name="Fan L."/>
            <person name="Levin J.Z."/>
            <person name="Mitchell T.K."/>
            <person name="Okubara P.A."/>
            <person name="Farman M.L."/>
            <person name="Kohn L.M."/>
            <person name="Birren B."/>
            <person name="Ma L.-J."/>
            <person name="Dean R.A."/>
        </authorList>
    </citation>
    <scope>NUCLEOTIDE SEQUENCE</scope>
    <source>
        <strain evidence="3">R3-111a-1</strain>
    </source>
</reference>
<evidence type="ECO:0000256" key="1">
    <source>
        <dbReference type="SAM" id="MobiDB-lite"/>
    </source>
</evidence>
<reference evidence="2" key="3">
    <citation type="submission" date="2010-09" db="EMBL/GenBank/DDBJ databases">
        <title>Annotation of Gaeumannomyces graminis var. tritici R3-111a-1.</title>
        <authorList>
            <consortium name="The Broad Institute Genome Sequencing Platform"/>
            <person name="Ma L.-J."/>
            <person name="Dead R."/>
            <person name="Young S.K."/>
            <person name="Zeng Q."/>
            <person name="Gargeya S."/>
            <person name="Fitzgerald M."/>
            <person name="Haas B."/>
            <person name="Abouelleil A."/>
            <person name="Alvarado L."/>
            <person name="Arachchi H.M."/>
            <person name="Berlin A."/>
            <person name="Brown A."/>
            <person name="Chapman S.B."/>
            <person name="Chen Z."/>
            <person name="Dunbar C."/>
            <person name="Freedman E."/>
            <person name="Gearin G."/>
            <person name="Gellesch M."/>
            <person name="Goldberg J."/>
            <person name="Griggs A."/>
            <person name="Gujja S."/>
            <person name="Heiman D."/>
            <person name="Howarth C."/>
            <person name="Larson L."/>
            <person name="Lui A."/>
            <person name="MacDonald P.J.P."/>
            <person name="Mehta T."/>
            <person name="Montmayeur A."/>
            <person name="Murphy C."/>
            <person name="Neiman D."/>
            <person name="Pearson M."/>
            <person name="Priest M."/>
            <person name="Roberts A."/>
            <person name="Saif S."/>
            <person name="Shea T."/>
            <person name="Shenoy N."/>
            <person name="Sisk P."/>
            <person name="Stolte C."/>
            <person name="Sykes S."/>
            <person name="Yandava C."/>
            <person name="Wortman J."/>
            <person name="Nusbaum C."/>
            <person name="Birren B."/>
        </authorList>
    </citation>
    <scope>NUCLEOTIDE SEQUENCE</scope>
    <source>
        <strain evidence="2">R3-111a-1</strain>
    </source>
</reference>
<dbReference type="HOGENOM" id="CLU_2359876_0_0_1"/>
<dbReference type="RefSeq" id="XP_009228878.1">
    <property type="nucleotide sequence ID" value="XM_009230614.1"/>
</dbReference>